<dbReference type="EMBL" id="RCOS01000055">
    <property type="protein sequence ID" value="RSN76674.1"/>
    <property type="molecule type" value="Genomic_DNA"/>
</dbReference>
<keyword evidence="1" id="KW-0812">Transmembrane</keyword>
<organism evidence="2 3">
    <name type="scientific">Candidatus Methanodesulfokora washburnensis</name>
    <dbReference type="NCBI Taxonomy" id="2478471"/>
    <lineage>
        <taxon>Archaea</taxon>
        <taxon>Thermoproteota</taxon>
        <taxon>Candidatus Korarchaeia</taxon>
        <taxon>Candidatus Korarchaeia incertae sedis</taxon>
        <taxon>Candidatus Methanodesulfokora</taxon>
    </lineage>
</organism>
<reference evidence="2 3" key="1">
    <citation type="submission" date="2018-10" db="EMBL/GenBank/DDBJ databases">
        <title>Co-occurring genomic capacity for anaerobic methane metabolism and dissimilatory sulfite reduction discovered in the Korarchaeota.</title>
        <authorList>
            <person name="Mckay L.J."/>
            <person name="Dlakic M."/>
            <person name="Fields M.W."/>
            <person name="Delmont T.O."/>
            <person name="Eren A.M."/>
            <person name="Jay Z.J."/>
            <person name="Klingelsmith K.B."/>
            <person name="Rusch D.B."/>
            <person name="Inskeep W.P."/>
        </authorList>
    </citation>
    <scope>NUCLEOTIDE SEQUENCE [LARGE SCALE GENOMIC DNA]</scope>
    <source>
        <strain evidence="2 3">MDKW</strain>
    </source>
</reference>
<gene>
    <name evidence="2" type="ORF">D6D85_03655</name>
</gene>
<evidence type="ECO:0000256" key="1">
    <source>
        <dbReference type="SAM" id="Phobius"/>
    </source>
</evidence>
<evidence type="ECO:0000313" key="2">
    <source>
        <dbReference type="EMBL" id="RSN76674.1"/>
    </source>
</evidence>
<dbReference type="AlphaFoldDB" id="A0A3R9R7P7"/>
<accession>A0A3R9R7P7</accession>
<evidence type="ECO:0000313" key="3">
    <source>
        <dbReference type="Proteomes" id="UP000277582"/>
    </source>
</evidence>
<keyword evidence="1" id="KW-1133">Transmembrane helix</keyword>
<name>A0A3R9R7P7_9CREN</name>
<dbReference type="Proteomes" id="UP000277582">
    <property type="component" value="Unassembled WGS sequence"/>
</dbReference>
<feature type="transmembrane region" description="Helical" evidence="1">
    <location>
        <begin position="508"/>
        <end position="530"/>
    </location>
</feature>
<keyword evidence="3" id="KW-1185">Reference proteome</keyword>
<sequence>MRTGAESTEVRFEDLDLVYIISFDLGAPIEAEDLKELLELLEGYKLIEGIWIPPSEKAKATPEFVRRKAKELGIKDAEKISIEELMKNERLLEEINRAHAMFKEIFSMDLRVFDPEYLKLGRYMRLKLIDLNVSIKDPELSYLNELKCELYLLLHSVGVAVLTAWIHLNGNFSTDDLIKIEKKLRNAKCTIKDPSGNIAEETLRGFVKRKIIKTLHAAVLFKGEYGSYDALKRSDITEDKIMKKLRTPFTLVRVVLCIRKHRCNGKCTTAEDTVENHLREVAGISGAYGAWRYYREDAAKKDLGENLSPDVRYAIFVTDGPVSLFLSSTMLDEELKFKDRELEYRSIELDLVQPVEFLSLSEMILNVYTSVCRNKFEEFRERRRKGEIVRPSEIEEIRKGLTDGLEEYRNVSLFIKDPSRSIMEHGKERLRLSDKADALKSLLEELDDMSRTLYEEETLKKQEDFSKAQVELGARQEDLSRKQVLLTILFGIFGAFQAMEYLEPKLGFFPAFALTLTIFTLISLCYKLYIRGKLHLFRRKKAE</sequence>
<proteinExistence type="predicted"/>
<comment type="caution">
    <text evidence="2">The sequence shown here is derived from an EMBL/GenBank/DDBJ whole genome shotgun (WGS) entry which is preliminary data.</text>
</comment>
<keyword evidence="1" id="KW-0472">Membrane</keyword>
<protein>
    <submittedName>
        <fullName evidence="2">Uncharacterized protein</fullName>
    </submittedName>
</protein>